<dbReference type="Proteomes" id="UP000886595">
    <property type="component" value="Unassembled WGS sequence"/>
</dbReference>
<dbReference type="Pfam" id="PF25210">
    <property type="entry name" value="Kelch_FKB95"/>
    <property type="match status" value="1"/>
</dbReference>
<evidence type="ECO:0000259" key="2">
    <source>
        <dbReference type="PROSITE" id="PS50181"/>
    </source>
</evidence>
<dbReference type="InterPro" id="IPR050354">
    <property type="entry name" value="F-box/kelch-repeat_ARATH"/>
</dbReference>
<dbReference type="PANTHER" id="PTHR24414:SF138">
    <property type="entry name" value="F-BOX DOMAIN-CONTAINING PROTEIN"/>
    <property type="match status" value="1"/>
</dbReference>
<keyword evidence="4" id="KW-1185">Reference proteome</keyword>
<feature type="domain" description="F-box" evidence="2">
    <location>
        <begin position="19"/>
        <end position="65"/>
    </location>
</feature>
<dbReference type="SMART" id="SM00256">
    <property type="entry name" value="FBOX"/>
    <property type="match status" value="1"/>
</dbReference>
<dbReference type="CDD" id="cd22152">
    <property type="entry name" value="F-box_AtAFR-like"/>
    <property type="match status" value="1"/>
</dbReference>
<dbReference type="SUPFAM" id="SSF81383">
    <property type="entry name" value="F-box domain"/>
    <property type="match status" value="1"/>
</dbReference>
<gene>
    <name evidence="3" type="ORF">Bca52824_090243</name>
</gene>
<evidence type="ECO:0000256" key="1">
    <source>
        <dbReference type="SAM" id="MobiDB-lite"/>
    </source>
</evidence>
<dbReference type="InterPro" id="IPR057499">
    <property type="entry name" value="Kelch_FKB95"/>
</dbReference>
<dbReference type="SUPFAM" id="SSF117281">
    <property type="entry name" value="Kelch motif"/>
    <property type="match status" value="1"/>
</dbReference>
<dbReference type="InterPro" id="IPR036047">
    <property type="entry name" value="F-box-like_dom_sf"/>
</dbReference>
<accession>A0A8X7NZE6</accession>
<proteinExistence type="predicted"/>
<evidence type="ECO:0000313" key="3">
    <source>
        <dbReference type="EMBL" id="KAG2241670.1"/>
    </source>
</evidence>
<name>A0A8X7NZE6_BRACI</name>
<dbReference type="Pfam" id="PF00646">
    <property type="entry name" value="F-box"/>
    <property type="match status" value="1"/>
</dbReference>
<dbReference type="EMBL" id="JAAMPC010000864">
    <property type="protein sequence ID" value="KAG2241670.1"/>
    <property type="molecule type" value="Genomic_DNA"/>
</dbReference>
<dbReference type="SMART" id="SM00612">
    <property type="entry name" value="Kelch"/>
    <property type="match status" value="1"/>
</dbReference>
<dbReference type="AlphaFoldDB" id="A0A8X7NZE6"/>
<reference evidence="3 4" key="1">
    <citation type="submission" date="2020-02" db="EMBL/GenBank/DDBJ databases">
        <authorList>
            <person name="Ma Q."/>
            <person name="Huang Y."/>
            <person name="Song X."/>
            <person name="Pei D."/>
        </authorList>
    </citation>
    <scope>NUCLEOTIDE SEQUENCE [LARGE SCALE GENOMIC DNA]</scope>
    <source>
        <strain evidence="3">Sxm20200214</strain>
        <tissue evidence="3">Leaf</tissue>
    </source>
</reference>
<feature type="region of interest" description="Disordered" evidence="1">
    <location>
        <begin position="1"/>
        <end position="22"/>
    </location>
</feature>
<dbReference type="PANTHER" id="PTHR24414">
    <property type="entry name" value="F-BOX/KELCH-REPEAT PROTEIN SKIP4"/>
    <property type="match status" value="1"/>
</dbReference>
<organism evidence="3 4">
    <name type="scientific">Brassica carinata</name>
    <name type="common">Ethiopian mustard</name>
    <name type="synonym">Abyssinian cabbage</name>
    <dbReference type="NCBI Taxonomy" id="52824"/>
    <lineage>
        <taxon>Eukaryota</taxon>
        <taxon>Viridiplantae</taxon>
        <taxon>Streptophyta</taxon>
        <taxon>Embryophyta</taxon>
        <taxon>Tracheophyta</taxon>
        <taxon>Spermatophyta</taxon>
        <taxon>Magnoliopsida</taxon>
        <taxon>eudicotyledons</taxon>
        <taxon>Gunneridae</taxon>
        <taxon>Pentapetalae</taxon>
        <taxon>rosids</taxon>
        <taxon>malvids</taxon>
        <taxon>Brassicales</taxon>
        <taxon>Brassicaceae</taxon>
        <taxon>Brassiceae</taxon>
        <taxon>Brassica</taxon>
    </lineage>
</organism>
<sequence length="381" mass="43473">MISGRVEPTKKKKKTHESPSSFPSLPDEIIENILARVSRWKYPSLSLVSKRFHSLLSSMEIYKTRSQIGADETCVYVWLKLPDNPCSRWFKRDSSGFSVVPIPSSSTDSFPELNYIEAVGSDIYIIGGPYEEPSSSVRIFDCRSHTWRDGPNMTVARDDAETFLLDEKIYVMGGCDIDEYNANWIEVFDIETQSWTALPGPGADDEELRNHLQEFDIVNVFEGKIYVASDEKEYSYEPENGEWKLVREQSSFISDSIQVSCEMGNVMYSYTDSGYLMWSASENGSREWRKIKGLQKLREHLTRGLHTGSDCGLVGCGGQLLVIWDPYPIPRIKRNIKIWYAKISLESRCNGREVWGNVECVDVLTFPVESYEWFVCVAASV</sequence>
<dbReference type="Gene3D" id="2.120.10.80">
    <property type="entry name" value="Kelch-type beta propeller"/>
    <property type="match status" value="1"/>
</dbReference>
<dbReference type="PROSITE" id="PS50181">
    <property type="entry name" value="FBOX"/>
    <property type="match status" value="1"/>
</dbReference>
<dbReference type="InterPro" id="IPR001810">
    <property type="entry name" value="F-box_dom"/>
</dbReference>
<protein>
    <recommendedName>
        <fullName evidence="2">F-box domain-containing protein</fullName>
    </recommendedName>
</protein>
<comment type="caution">
    <text evidence="3">The sequence shown here is derived from an EMBL/GenBank/DDBJ whole genome shotgun (WGS) entry which is preliminary data.</text>
</comment>
<dbReference type="InterPro" id="IPR015915">
    <property type="entry name" value="Kelch-typ_b-propeller"/>
</dbReference>
<dbReference type="InterPro" id="IPR006652">
    <property type="entry name" value="Kelch_1"/>
</dbReference>
<dbReference type="OrthoDB" id="45365at2759"/>
<evidence type="ECO:0000313" key="4">
    <source>
        <dbReference type="Proteomes" id="UP000886595"/>
    </source>
</evidence>